<organism evidence="2 3">
    <name type="scientific">Streptomonospora litoralis</name>
    <dbReference type="NCBI Taxonomy" id="2498135"/>
    <lineage>
        <taxon>Bacteria</taxon>
        <taxon>Bacillati</taxon>
        <taxon>Actinomycetota</taxon>
        <taxon>Actinomycetes</taxon>
        <taxon>Streptosporangiales</taxon>
        <taxon>Nocardiopsidaceae</taxon>
        <taxon>Streptomonospora</taxon>
    </lineage>
</organism>
<name>A0A4P6Q137_9ACTN</name>
<feature type="region of interest" description="Disordered" evidence="1">
    <location>
        <begin position="16"/>
        <end position="63"/>
    </location>
</feature>
<accession>A0A4P6Q137</accession>
<reference evidence="2 3" key="1">
    <citation type="submission" date="2019-02" db="EMBL/GenBank/DDBJ databases">
        <authorList>
            <person name="Khodamoradi S."/>
            <person name="Hahnke R.L."/>
            <person name="Kaempfer P."/>
            <person name="Schumann P."/>
            <person name="Rohde M."/>
            <person name="Steinert M."/>
            <person name="Luzhetskyy A."/>
            <person name="Wink J."/>
            <person name="Ruckert C."/>
        </authorList>
    </citation>
    <scope>NUCLEOTIDE SEQUENCE [LARGE SCALE GENOMIC DNA]</scope>
    <source>
        <strain evidence="2 3">M2</strain>
    </source>
</reference>
<proteinExistence type="predicted"/>
<sequence length="154" mass="16681">MDDALTLAASDLDSLDYALTESAPPPRSRPYLDHAFTRPDAVSAADDSFRTGERPTDRPLRHADRRALHQMADDLAESTGDGTCWPSALHEIALDMLARIADGIGDACGKPAPHSYRPFAAASRPSCLRPFGHEGPHLSCSDRTWSDDAPEATR</sequence>
<protein>
    <submittedName>
        <fullName evidence="2">Uncharacterized protein</fullName>
    </submittedName>
</protein>
<evidence type="ECO:0000313" key="3">
    <source>
        <dbReference type="Proteomes" id="UP000292235"/>
    </source>
</evidence>
<gene>
    <name evidence="2" type="ORF">EKD16_03540</name>
</gene>
<feature type="compositionally biased region" description="Basic and acidic residues" evidence="1">
    <location>
        <begin position="47"/>
        <end position="63"/>
    </location>
</feature>
<dbReference type="EMBL" id="CP036455">
    <property type="protein sequence ID" value="QBI52519.1"/>
    <property type="molecule type" value="Genomic_DNA"/>
</dbReference>
<keyword evidence="3" id="KW-1185">Reference proteome</keyword>
<feature type="region of interest" description="Disordered" evidence="1">
    <location>
        <begin position="132"/>
        <end position="154"/>
    </location>
</feature>
<evidence type="ECO:0000256" key="1">
    <source>
        <dbReference type="SAM" id="MobiDB-lite"/>
    </source>
</evidence>
<dbReference type="RefSeq" id="WP_131097060.1">
    <property type="nucleotide sequence ID" value="NZ_CP036455.1"/>
</dbReference>
<dbReference type="OrthoDB" id="3436694at2"/>
<evidence type="ECO:0000313" key="2">
    <source>
        <dbReference type="EMBL" id="QBI52519.1"/>
    </source>
</evidence>
<dbReference type="Proteomes" id="UP000292235">
    <property type="component" value="Chromosome"/>
</dbReference>
<dbReference type="AlphaFoldDB" id="A0A4P6Q137"/>
<dbReference type="KEGG" id="strr:EKD16_03540"/>